<accession>A0A0M7B532</accession>
<keyword evidence="1" id="KW-0812">Transmembrane</keyword>
<keyword evidence="1" id="KW-1133">Transmembrane helix</keyword>
<proteinExistence type="predicted"/>
<reference evidence="2 3" key="1">
    <citation type="submission" date="2015-09" db="EMBL/GenBank/DDBJ databases">
        <authorList>
            <person name="Jackson K.R."/>
            <person name="Lunt B.L."/>
            <person name="Fisher J.N.B."/>
            <person name="Gardner A.V."/>
            <person name="Bailey M.E."/>
            <person name="Deus L.M."/>
            <person name="Earl A.S."/>
            <person name="Gibby P.D."/>
            <person name="Hartmann K.A."/>
            <person name="Liu J.E."/>
            <person name="Manci A.M."/>
            <person name="Nielsen D.A."/>
            <person name="Solomon M.B."/>
            <person name="Breakwell D.P."/>
            <person name="Burnett S.H."/>
            <person name="Grose J.H."/>
        </authorList>
    </citation>
    <scope>NUCLEOTIDE SEQUENCE [LARGE SCALE GENOMIC DNA]</scope>
    <source>
        <strain evidence="2 3">CECT 7799</strain>
    </source>
</reference>
<keyword evidence="1" id="KW-0472">Membrane</keyword>
<dbReference type="EMBL" id="CYPR01000003">
    <property type="protein sequence ID" value="CUH09508.1"/>
    <property type="molecule type" value="Genomic_DNA"/>
</dbReference>
<name>A0A0M7B532_9RHOB</name>
<organism evidence="2 3">
    <name type="scientific">Jannaschia seosinensis</name>
    <dbReference type="NCBI Taxonomy" id="313367"/>
    <lineage>
        <taxon>Bacteria</taxon>
        <taxon>Pseudomonadati</taxon>
        <taxon>Pseudomonadota</taxon>
        <taxon>Alphaproteobacteria</taxon>
        <taxon>Rhodobacterales</taxon>
        <taxon>Roseobacteraceae</taxon>
        <taxon>Jannaschia</taxon>
    </lineage>
</organism>
<keyword evidence="3" id="KW-1185">Reference proteome</keyword>
<gene>
    <name evidence="2" type="ORF">JSE7799_00102</name>
</gene>
<dbReference type="OrthoDB" id="7659291at2"/>
<sequence length="68" mass="7339">MPHEPDNAPVPDKSKRSYYIGLVVAIIVVGALAVFLFPNLLALTNEGPAVEDELIIRVPSEEGLEPVD</sequence>
<evidence type="ECO:0000313" key="3">
    <source>
        <dbReference type="Proteomes" id="UP000049455"/>
    </source>
</evidence>
<dbReference type="Proteomes" id="UP000049455">
    <property type="component" value="Unassembled WGS sequence"/>
</dbReference>
<evidence type="ECO:0000313" key="2">
    <source>
        <dbReference type="EMBL" id="CUH09508.1"/>
    </source>
</evidence>
<feature type="transmembrane region" description="Helical" evidence="1">
    <location>
        <begin position="18"/>
        <end position="37"/>
    </location>
</feature>
<evidence type="ECO:0000256" key="1">
    <source>
        <dbReference type="SAM" id="Phobius"/>
    </source>
</evidence>
<protein>
    <submittedName>
        <fullName evidence="2">Uncharacterized protein</fullName>
    </submittedName>
</protein>
<dbReference type="AlphaFoldDB" id="A0A0M7B532"/>
<dbReference type="RefSeq" id="WP_055661856.1">
    <property type="nucleotide sequence ID" value="NZ_CYPR01000003.1"/>
</dbReference>